<evidence type="ECO:0000256" key="1">
    <source>
        <dbReference type="SAM" id="MobiDB-lite"/>
    </source>
</evidence>
<dbReference type="RefSeq" id="XP_064663342.1">
    <property type="nucleotide sequence ID" value="XM_064799015.1"/>
</dbReference>
<organism evidence="2 3">
    <name type="scientific">Saxophila tyrrhenica</name>
    <dbReference type="NCBI Taxonomy" id="1690608"/>
    <lineage>
        <taxon>Eukaryota</taxon>
        <taxon>Fungi</taxon>
        <taxon>Dikarya</taxon>
        <taxon>Ascomycota</taxon>
        <taxon>Pezizomycotina</taxon>
        <taxon>Dothideomycetes</taxon>
        <taxon>Dothideomycetidae</taxon>
        <taxon>Mycosphaerellales</taxon>
        <taxon>Extremaceae</taxon>
        <taxon>Saxophila</taxon>
    </lineage>
</organism>
<evidence type="ECO:0000313" key="3">
    <source>
        <dbReference type="Proteomes" id="UP001337655"/>
    </source>
</evidence>
<name>A0AAV9PLC4_9PEZI</name>
<feature type="compositionally biased region" description="Basic and acidic residues" evidence="1">
    <location>
        <begin position="1"/>
        <end position="15"/>
    </location>
</feature>
<reference evidence="2 3" key="1">
    <citation type="submission" date="2023-08" db="EMBL/GenBank/DDBJ databases">
        <title>Black Yeasts Isolated from many extreme environments.</title>
        <authorList>
            <person name="Coleine C."/>
            <person name="Stajich J.E."/>
            <person name="Selbmann L."/>
        </authorList>
    </citation>
    <scope>NUCLEOTIDE SEQUENCE [LARGE SCALE GENOMIC DNA]</scope>
    <source>
        <strain evidence="2 3">CCFEE 5935</strain>
    </source>
</reference>
<comment type="caution">
    <text evidence="2">The sequence shown here is derived from an EMBL/GenBank/DDBJ whole genome shotgun (WGS) entry which is preliminary data.</text>
</comment>
<feature type="compositionally biased region" description="Polar residues" evidence="1">
    <location>
        <begin position="395"/>
        <end position="413"/>
    </location>
</feature>
<keyword evidence="3" id="KW-1185">Reference proteome</keyword>
<dbReference type="Proteomes" id="UP001337655">
    <property type="component" value="Unassembled WGS sequence"/>
</dbReference>
<feature type="compositionally biased region" description="Polar residues" evidence="1">
    <location>
        <begin position="258"/>
        <end position="284"/>
    </location>
</feature>
<accession>A0AAV9PLC4</accession>
<dbReference type="GeneID" id="89923102"/>
<evidence type="ECO:0000313" key="2">
    <source>
        <dbReference type="EMBL" id="KAK5174673.1"/>
    </source>
</evidence>
<feature type="region of interest" description="Disordered" evidence="1">
    <location>
        <begin position="184"/>
        <end position="442"/>
    </location>
</feature>
<gene>
    <name evidence="2" type="ORF">LTR77_001755</name>
</gene>
<protein>
    <submittedName>
        <fullName evidence="2">Uncharacterized protein</fullName>
    </submittedName>
</protein>
<proteinExistence type="predicted"/>
<feature type="compositionally biased region" description="Polar residues" evidence="1">
    <location>
        <begin position="292"/>
        <end position="312"/>
    </location>
</feature>
<dbReference type="AlphaFoldDB" id="A0AAV9PLC4"/>
<dbReference type="EMBL" id="JAVRRT010000002">
    <property type="protein sequence ID" value="KAK5174673.1"/>
    <property type="molecule type" value="Genomic_DNA"/>
</dbReference>
<sequence>MSEKEKGDGGREQLTRRSSFRKPLHETELPEEYLIRLEEKRRQLDESVHKYIAAKERDFKAFKKELWHQYRNAEGQDGSNGGPSRRRGSPESIQQAASWRESGEAVTTSSRRQADKGDAGEESGAHLDRAAVAGLKDRRASLERDKDFIGVFTPTFLPAINDQNLASSAPSAVTVVDRAEIKKPIHLERSNSDTLGQAKPKRPSHLALAHRTSSSGSSADGKLASAMKSPSQQSKRKRVSLAVGDSIVAPSDNVPAVPSNSNTPSHSRQRSAGGNKQPWTQELSGETADGKASSTASGWAQTPATSQGASSTGSMSTSNTPSASANTSNNGSTSSIGRQNTTTAPKLDPDGDLFDLEAVENVPFDQPDDLEEALETDDSEPTHPDPFDPPPESTLDPSTASIPISQPAPSTPASYVPFAPSSAVASQQPINPGFRRPSVVDDPVYREGDYEAAEEDAVENEIYGSSFNRPGKGSFTAGSLGESFMAKFAETRGKGQGVKS</sequence>
<feature type="compositionally biased region" description="Acidic residues" evidence="1">
    <location>
        <begin position="366"/>
        <end position="379"/>
    </location>
</feature>
<feature type="region of interest" description="Disordered" evidence="1">
    <location>
        <begin position="1"/>
        <end position="32"/>
    </location>
</feature>
<feature type="compositionally biased region" description="Basic and acidic residues" evidence="1">
    <location>
        <begin position="23"/>
        <end position="32"/>
    </location>
</feature>
<feature type="compositionally biased region" description="Basic and acidic residues" evidence="1">
    <location>
        <begin position="112"/>
        <end position="128"/>
    </location>
</feature>
<feature type="region of interest" description="Disordered" evidence="1">
    <location>
        <begin position="70"/>
        <end position="128"/>
    </location>
</feature>
<feature type="compositionally biased region" description="Low complexity" evidence="1">
    <location>
        <begin position="313"/>
        <end position="335"/>
    </location>
</feature>